<feature type="compositionally biased region" description="Low complexity" evidence="2">
    <location>
        <begin position="17"/>
        <end position="28"/>
    </location>
</feature>
<evidence type="ECO:0000259" key="3">
    <source>
        <dbReference type="SMART" id="SM00960"/>
    </source>
</evidence>
<evidence type="ECO:0000313" key="5">
    <source>
        <dbReference type="Proteomes" id="UP000472268"/>
    </source>
</evidence>
<dbReference type="InterPro" id="IPR004942">
    <property type="entry name" value="Roadblock/LAMTOR2_dom"/>
</dbReference>
<dbReference type="Pfam" id="PF03259">
    <property type="entry name" value="Robl_LC7"/>
    <property type="match status" value="1"/>
</dbReference>
<name>A0A673U4W8_SURSU</name>
<reference evidence="4" key="3">
    <citation type="submission" date="2025-09" db="UniProtKB">
        <authorList>
            <consortium name="Ensembl"/>
        </authorList>
    </citation>
    <scope>IDENTIFICATION</scope>
</reference>
<evidence type="ECO:0000256" key="1">
    <source>
        <dbReference type="ARBA" id="ARBA00007191"/>
    </source>
</evidence>
<comment type="similarity">
    <text evidence="1">Belongs to the GAMAD family.</text>
</comment>
<sequence>APGATGPRLRLRRPRGVKPLPGGRAAARAADRPADTQARAPHFREVTSPPCLLATAGSVADFSGSGDAGLSRVSHDGIPIRTTLDNSTTVQYSGLLHQLTMKAKSTVRDIDPQNDLTFLRIRSKKHEIMVAPDKEYLLIVIQNPCE</sequence>
<organism evidence="4 5">
    <name type="scientific">Suricata suricatta</name>
    <name type="common">Meerkat</name>
    <dbReference type="NCBI Taxonomy" id="37032"/>
    <lineage>
        <taxon>Eukaryota</taxon>
        <taxon>Metazoa</taxon>
        <taxon>Chordata</taxon>
        <taxon>Craniata</taxon>
        <taxon>Vertebrata</taxon>
        <taxon>Euteleostomi</taxon>
        <taxon>Mammalia</taxon>
        <taxon>Eutheria</taxon>
        <taxon>Laurasiatheria</taxon>
        <taxon>Carnivora</taxon>
        <taxon>Feliformia</taxon>
        <taxon>Herpestidae</taxon>
        <taxon>Suricata</taxon>
    </lineage>
</organism>
<evidence type="ECO:0000313" key="4">
    <source>
        <dbReference type="Ensembl" id="ENSSSUP00005020498.1"/>
    </source>
</evidence>
<dbReference type="AlphaFoldDB" id="A0A673U4W8"/>
<dbReference type="Gene3D" id="3.30.450.30">
    <property type="entry name" value="Dynein light chain 2a, cytoplasmic"/>
    <property type="match status" value="1"/>
</dbReference>
<evidence type="ECO:0000256" key="2">
    <source>
        <dbReference type="SAM" id="MobiDB-lite"/>
    </source>
</evidence>
<proteinExistence type="inferred from homology"/>
<reference evidence="4 5" key="1">
    <citation type="submission" date="2019-05" db="EMBL/GenBank/DDBJ databases">
        <title>A Chromosome-scale Meerkat (S. suricatta) Genome Assembly.</title>
        <authorList>
            <person name="Dudchenko O."/>
            <person name="Lieberman Aiden E."/>
            <person name="Tung J."/>
            <person name="Barreiro L.B."/>
            <person name="Clutton-Brock T.H."/>
        </authorList>
    </citation>
    <scope>NUCLEOTIDE SEQUENCE [LARGE SCALE GENOMIC DNA]</scope>
</reference>
<gene>
    <name evidence="4" type="primary">DYNLRB2</name>
</gene>
<keyword evidence="5" id="KW-1185">Reference proteome</keyword>
<dbReference type="Proteomes" id="UP000472268">
    <property type="component" value="Chromosome 16"/>
</dbReference>
<feature type="region of interest" description="Disordered" evidence="2">
    <location>
        <begin position="1"/>
        <end position="46"/>
    </location>
</feature>
<feature type="domain" description="Roadblock/LAMTOR2" evidence="3">
    <location>
        <begin position="63"/>
        <end position="142"/>
    </location>
</feature>
<dbReference type="FunFam" id="3.30.450.30:FF:000011">
    <property type="entry name" value="Dynein light chain roadblock"/>
    <property type="match status" value="1"/>
</dbReference>
<dbReference type="PANTHER" id="PTHR10779">
    <property type="entry name" value="DYNEIN LIGHT CHAIN ROADBLOCK"/>
    <property type="match status" value="1"/>
</dbReference>
<reference evidence="4" key="2">
    <citation type="submission" date="2025-08" db="UniProtKB">
        <authorList>
            <consortium name="Ensembl"/>
        </authorList>
    </citation>
    <scope>IDENTIFICATION</scope>
</reference>
<protein>
    <recommendedName>
        <fullName evidence="3">Roadblock/LAMTOR2 domain-containing protein</fullName>
    </recommendedName>
</protein>
<accession>A0A673U4W8</accession>
<dbReference type="Ensembl" id="ENSSSUT00005023444.1">
    <property type="protein sequence ID" value="ENSSSUP00005020498.1"/>
    <property type="gene ID" value="ENSSSUG00005013308.1"/>
</dbReference>
<dbReference type="SMART" id="SM00960">
    <property type="entry name" value="Robl_LC7"/>
    <property type="match status" value="1"/>
</dbReference>
<dbReference type="SUPFAM" id="SSF103196">
    <property type="entry name" value="Roadblock/LC7 domain"/>
    <property type="match status" value="1"/>
</dbReference>